<dbReference type="InterPro" id="IPR001721">
    <property type="entry name" value="TD_ACT-like"/>
</dbReference>
<dbReference type="GO" id="GO:0006565">
    <property type="term" value="P:L-serine catabolic process"/>
    <property type="evidence" value="ECO:0007669"/>
    <property type="project" value="TreeGrafter"/>
</dbReference>
<dbReference type="PROSITE" id="PS51672">
    <property type="entry name" value="ACT_LIKE"/>
    <property type="match status" value="2"/>
</dbReference>
<dbReference type="InterPro" id="IPR036052">
    <property type="entry name" value="TrpB-like_PALP_sf"/>
</dbReference>
<dbReference type="PANTHER" id="PTHR48078:SF11">
    <property type="entry name" value="THREONINE DEHYDRATASE, MITOCHONDRIAL"/>
    <property type="match status" value="1"/>
</dbReference>
<dbReference type="InterPro" id="IPR050147">
    <property type="entry name" value="Ser/Thr_Dehydratase"/>
</dbReference>
<dbReference type="InterPro" id="IPR001926">
    <property type="entry name" value="TrpB-like_PALP"/>
</dbReference>
<gene>
    <name evidence="13 15" type="primary">ilvA</name>
    <name evidence="15" type="ORF">HQ497_14480</name>
</gene>
<evidence type="ECO:0000256" key="1">
    <source>
        <dbReference type="ARBA" id="ARBA00001274"/>
    </source>
</evidence>
<keyword evidence="10 13" id="KW-0456">Lyase</keyword>
<protein>
    <recommendedName>
        <fullName evidence="13">L-threonine dehydratase</fullName>
        <ecNumber evidence="13">4.3.1.19</ecNumber>
    </recommendedName>
    <alternativeName>
        <fullName evidence="13">Threonine deaminase</fullName>
    </alternativeName>
</protein>
<evidence type="ECO:0000256" key="4">
    <source>
        <dbReference type="ARBA" id="ARBA00010869"/>
    </source>
</evidence>
<dbReference type="CDD" id="cd04906">
    <property type="entry name" value="ACT_ThrD-I_1"/>
    <property type="match status" value="1"/>
</dbReference>
<dbReference type="GO" id="GO:0006567">
    <property type="term" value="P:L-threonine catabolic process"/>
    <property type="evidence" value="ECO:0007669"/>
    <property type="project" value="TreeGrafter"/>
</dbReference>
<comment type="function">
    <text evidence="12 13">Catalyzes the anaerobic formation of alpha-ketobutyrate and ammonia from threonine in a two-step reaction. The first step involved a dehydration of threonine and a production of enamine intermediates (aminocrotonate), which tautomerizes to its imine form (iminobutyrate). Both intermediates are unstable and short-lived. The second step is the nonenzymatic hydrolysis of the enamine/imine intermediates to form 2-ketobutyrate and free ammonia. In the low water environment of the cell, the second step is accelerated by RidA.</text>
</comment>
<evidence type="ECO:0000256" key="7">
    <source>
        <dbReference type="ARBA" id="ARBA00022624"/>
    </source>
</evidence>
<keyword evidence="7 13" id="KW-0412">Isoleucine biosynthesis</keyword>
<comment type="caution">
    <text evidence="15">The sequence shown here is derived from an EMBL/GenBank/DDBJ whole genome shotgun (WGS) entry which is preliminary data.</text>
</comment>
<comment type="cofactor">
    <cofactor evidence="2 13">
        <name>pyridoxal 5'-phosphate</name>
        <dbReference type="ChEBI" id="CHEBI:597326"/>
    </cofactor>
</comment>
<dbReference type="CDD" id="cd01562">
    <property type="entry name" value="Thr-dehyd"/>
    <property type="match status" value="1"/>
</dbReference>
<dbReference type="NCBIfam" id="NF006674">
    <property type="entry name" value="PRK09224.1"/>
    <property type="match status" value="1"/>
</dbReference>
<dbReference type="Pfam" id="PF00291">
    <property type="entry name" value="PALP"/>
    <property type="match status" value="1"/>
</dbReference>
<evidence type="ECO:0000256" key="6">
    <source>
        <dbReference type="ARBA" id="ARBA00022605"/>
    </source>
</evidence>
<evidence type="ECO:0000256" key="9">
    <source>
        <dbReference type="ARBA" id="ARBA00022898"/>
    </source>
</evidence>
<dbReference type="GO" id="GO:0003941">
    <property type="term" value="F:L-serine ammonia-lyase activity"/>
    <property type="evidence" value="ECO:0007669"/>
    <property type="project" value="TreeGrafter"/>
</dbReference>
<evidence type="ECO:0000256" key="3">
    <source>
        <dbReference type="ARBA" id="ARBA00004810"/>
    </source>
</evidence>
<evidence type="ECO:0000313" key="16">
    <source>
        <dbReference type="Proteomes" id="UP000754644"/>
    </source>
</evidence>
<organism evidence="15 16">
    <name type="scientific">SAR86 cluster bacterium</name>
    <dbReference type="NCBI Taxonomy" id="2030880"/>
    <lineage>
        <taxon>Bacteria</taxon>
        <taxon>Pseudomonadati</taxon>
        <taxon>Pseudomonadota</taxon>
        <taxon>Gammaproteobacteria</taxon>
        <taxon>SAR86 cluster</taxon>
    </lineage>
</organism>
<dbReference type="FunFam" id="3.40.50.1100:FF:000008">
    <property type="entry name" value="L-threonine dehydratase"/>
    <property type="match status" value="1"/>
</dbReference>
<proteinExistence type="inferred from homology"/>
<dbReference type="GO" id="GO:0009097">
    <property type="term" value="P:isoleucine biosynthetic process"/>
    <property type="evidence" value="ECO:0007669"/>
    <property type="project" value="UniProtKB-UniRule"/>
</dbReference>
<evidence type="ECO:0000256" key="12">
    <source>
        <dbReference type="ARBA" id="ARBA00025527"/>
    </source>
</evidence>
<dbReference type="InterPro" id="IPR005787">
    <property type="entry name" value="Thr_deHydtase_biosynth"/>
</dbReference>
<dbReference type="AlphaFoldDB" id="A0A972VZM0"/>
<name>A0A972VZM0_9GAMM</name>
<dbReference type="Gene3D" id="3.40.1020.10">
    <property type="entry name" value="Biosynthetic Threonine Deaminase, Domain 3"/>
    <property type="match status" value="1"/>
</dbReference>
<dbReference type="NCBIfam" id="TIGR01124">
    <property type="entry name" value="ilvA_2Cterm"/>
    <property type="match status" value="1"/>
</dbReference>
<accession>A0A972VZM0</accession>
<reference evidence="15" key="1">
    <citation type="submission" date="2020-05" db="EMBL/GenBank/DDBJ databases">
        <title>Sulfur intermediates as new biogeochemical hubs in an aquatic model microbial ecosystem.</title>
        <authorList>
            <person name="Vigneron A."/>
        </authorList>
    </citation>
    <scope>NUCLEOTIDE SEQUENCE</scope>
    <source>
        <strain evidence="15">Bin.250</strain>
    </source>
</reference>
<keyword evidence="6 13" id="KW-0028">Amino-acid biosynthesis</keyword>
<dbReference type="SUPFAM" id="SSF53686">
    <property type="entry name" value="Tryptophan synthase beta subunit-like PLP-dependent enzymes"/>
    <property type="match status" value="1"/>
</dbReference>
<comment type="subunit">
    <text evidence="5 13">Homotetramer.</text>
</comment>
<dbReference type="EMBL" id="JABMOJ010000537">
    <property type="protein sequence ID" value="NQV66563.1"/>
    <property type="molecule type" value="Genomic_DNA"/>
</dbReference>
<evidence type="ECO:0000256" key="2">
    <source>
        <dbReference type="ARBA" id="ARBA00001933"/>
    </source>
</evidence>
<comment type="pathway">
    <text evidence="3 13">Amino-acid biosynthesis; L-isoleucine biosynthesis; 2-oxobutanoate from L-threonine: step 1/1.</text>
</comment>
<dbReference type="Proteomes" id="UP000754644">
    <property type="component" value="Unassembled WGS sequence"/>
</dbReference>
<evidence type="ECO:0000256" key="8">
    <source>
        <dbReference type="ARBA" id="ARBA00022737"/>
    </source>
</evidence>
<comment type="catalytic activity">
    <reaction evidence="1 13">
        <text>L-threonine = 2-oxobutanoate + NH4(+)</text>
        <dbReference type="Rhea" id="RHEA:22108"/>
        <dbReference type="ChEBI" id="CHEBI:16763"/>
        <dbReference type="ChEBI" id="CHEBI:28938"/>
        <dbReference type="ChEBI" id="CHEBI:57926"/>
        <dbReference type="EC" id="4.3.1.19"/>
    </reaction>
</comment>
<dbReference type="FunFam" id="3.40.1020.10:FF:000001">
    <property type="entry name" value="L-threonine dehydratase"/>
    <property type="match status" value="1"/>
</dbReference>
<dbReference type="Pfam" id="PF00585">
    <property type="entry name" value="Thr_dehydrat_C"/>
    <property type="match status" value="2"/>
</dbReference>
<evidence type="ECO:0000256" key="13">
    <source>
        <dbReference type="RuleBase" id="RU362012"/>
    </source>
</evidence>
<dbReference type="PANTHER" id="PTHR48078">
    <property type="entry name" value="THREONINE DEHYDRATASE, MITOCHONDRIAL-RELATED"/>
    <property type="match status" value="1"/>
</dbReference>
<keyword evidence="8" id="KW-0677">Repeat</keyword>
<evidence type="ECO:0000313" key="15">
    <source>
        <dbReference type="EMBL" id="NQV66563.1"/>
    </source>
</evidence>
<dbReference type="CDD" id="cd04907">
    <property type="entry name" value="ACT_ThrD-I_2"/>
    <property type="match status" value="1"/>
</dbReference>
<evidence type="ECO:0000259" key="14">
    <source>
        <dbReference type="PROSITE" id="PS51672"/>
    </source>
</evidence>
<dbReference type="EC" id="4.3.1.19" evidence="13"/>
<evidence type="ECO:0000256" key="11">
    <source>
        <dbReference type="ARBA" id="ARBA00023304"/>
    </source>
</evidence>
<keyword evidence="11 13" id="KW-0100">Branched-chain amino acid biosynthesis</keyword>
<dbReference type="InterPro" id="IPR038110">
    <property type="entry name" value="TD_ACT-like_sf"/>
</dbReference>
<dbReference type="InterPro" id="IPR045865">
    <property type="entry name" value="ACT-like_dom_sf"/>
</dbReference>
<feature type="domain" description="ACT-like" evidence="14">
    <location>
        <begin position="362"/>
        <end position="435"/>
    </location>
</feature>
<feature type="domain" description="ACT-like" evidence="14">
    <location>
        <begin position="456"/>
        <end position="527"/>
    </location>
</feature>
<dbReference type="SUPFAM" id="SSF55021">
    <property type="entry name" value="ACT-like"/>
    <property type="match status" value="1"/>
</dbReference>
<sequence length="536" mass="59162">MKCAVQVIDRRLAVRSASIRASEQGNNQVFSHYIKKILEADVYDVAEQTALERAAGLSRRLGQQVFLKREDLQPIFSFKLRGAYNRIKKLDSGIRQRGVITASAGNHAQGVALAAQKLNIPAVIVMGCNTPEIKVQAVARLGAKIILHGDSYNEAAEHALQLGIEHNYTYVHPFNDPDVIAGQGTIGMEILRQHTDPLAAIFVPVGGGGLISGVGTYVKYLRPDVKIIGVEAEGSACMWAALNAGKRIRLNPDELDQFADGTAVLQVGTETFKLAKHCVDEVIRVSTDEICAAIKDIFEDTRTISEPSGALAVAGLKRYLARESSDPKAQGAYVAIVSGSNVNFDRLRHISERTEIGERREILLGVTIPEKPGSFRQFCAAIGKRNITEFNYRYASKAGAQVLVGIQTHPQDEDRDLVRDRLSKRYSVVDLSENEVAVLHVRHMVGGRAEVAEHERLFRFEFPERPGALLGFLTGLGKDFNISMFHYRNHGSAYGRVLVGIQVPGPEMNRFKTSLAEIGFRWWDETDNPAYQLFLA</sequence>
<keyword evidence="9 13" id="KW-0663">Pyridoxal phosphate</keyword>
<evidence type="ECO:0000256" key="5">
    <source>
        <dbReference type="ARBA" id="ARBA00011881"/>
    </source>
</evidence>
<evidence type="ECO:0000256" key="10">
    <source>
        <dbReference type="ARBA" id="ARBA00023239"/>
    </source>
</evidence>
<dbReference type="Gene3D" id="3.40.50.1100">
    <property type="match status" value="2"/>
</dbReference>
<dbReference type="GO" id="GO:0004794">
    <property type="term" value="F:threonine deaminase activity"/>
    <property type="evidence" value="ECO:0007669"/>
    <property type="project" value="UniProtKB-UniRule"/>
</dbReference>
<comment type="similarity">
    <text evidence="4 13">Belongs to the serine/threonine dehydratase family.</text>
</comment>